<gene>
    <name evidence="1" type="primary">g482</name>
    <name evidence="1" type="ORF">VP750_LOCUS423</name>
</gene>
<accession>A0ABP1FJV0</accession>
<sequence>MTEVSFRVGARSRRVRRSARSCGSVHVIVMKVSRSLVAVAFVLCCTSGALGRSLQGASGTLGLQAKTGEAKTVQEVYEAQVDQLADMISTVFMVHSGSNLQTFSHLNTSLVVTAAEMACQTFFSQVELYIQGTFDLVKNLPEEFKELPGDIQSALAPENQPDYTQLKNETYLMQSFEQLVGALEAPFGVVGGGAVFSYAPCFVNLAPAAVSAFATGISVAPSLAVITPEGVNIQPQGLNIQPVLVTIFPVGVNVQPQGLNISPALIAVTPGRVSINPQGGSIGPALISVAAAQAP</sequence>
<comment type="caution">
    <text evidence="1">The sequence shown here is derived from an EMBL/GenBank/DDBJ whole genome shotgun (WGS) entry which is preliminary data.</text>
</comment>
<name>A0ABP1FJV0_9CHLO</name>
<keyword evidence="2" id="KW-1185">Reference proteome</keyword>
<protein>
    <submittedName>
        <fullName evidence="1">G482 protein</fullName>
    </submittedName>
</protein>
<reference evidence="1 2" key="1">
    <citation type="submission" date="2024-06" db="EMBL/GenBank/DDBJ databases">
        <authorList>
            <person name="Kraege A."/>
            <person name="Thomma B."/>
        </authorList>
    </citation>
    <scope>NUCLEOTIDE SEQUENCE [LARGE SCALE GENOMIC DNA]</scope>
</reference>
<proteinExistence type="predicted"/>
<organism evidence="1 2">
    <name type="scientific">Coccomyxa viridis</name>
    <dbReference type="NCBI Taxonomy" id="1274662"/>
    <lineage>
        <taxon>Eukaryota</taxon>
        <taxon>Viridiplantae</taxon>
        <taxon>Chlorophyta</taxon>
        <taxon>core chlorophytes</taxon>
        <taxon>Trebouxiophyceae</taxon>
        <taxon>Trebouxiophyceae incertae sedis</taxon>
        <taxon>Coccomyxaceae</taxon>
        <taxon>Coccomyxa</taxon>
    </lineage>
</organism>
<evidence type="ECO:0000313" key="2">
    <source>
        <dbReference type="Proteomes" id="UP001497392"/>
    </source>
</evidence>
<evidence type="ECO:0000313" key="1">
    <source>
        <dbReference type="EMBL" id="CAL5218764.1"/>
    </source>
</evidence>
<dbReference type="EMBL" id="CAXHTA020000001">
    <property type="protein sequence ID" value="CAL5218764.1"/>
    <property type="molecule type" value="Genomic_DNA"/>
</dbReference>
<dbReference type="Proteomes" id="UP001497392">
    <property type="component" value="Unassembled WGS sequence"/>
</dbReference>